<proteinExistence type="predicted"/>
<name>A0A0F9SWK5_9ZZZZ</name>
<dbReference type="AlphaFoldDB" id="A0A0F9SWK5"/>
<comment type="caution">
    <text evidence="1">The sequence shown here is derived from an EMBL/GenBank/DDBJ whole genome shotgun (WGS) entry which is preliminary data.</text>
</comment>
<sequence length="55" mass="6548">MVVIILDNKIRNVKLTGDEIEFLIATLNYQPHSMFPFFKKIIKQLKDAKSRRQEK</sequence>
<reference evidence="1" key="1">
    <citation type="journal article" date="2015" name="Nature">
        <title>Complex archaea that bridge the gap between prokaryotes and eukaryotes.</title>
        <authorList>
            <person name="Spang A."/>
            <person name="Saw J.H."/>
            <person name="Jorgensen S.L."/>
            <person name="Zaremba-Niedzwiedzka K."/>
            <person name="Martijn J."/>
            <person name="Lind A.E."/>
            <person name="van Eijk R."/>
            <person name="Schleper C."/>
            <person name="Guy L."/>
            <person name="Ettema T.J."/>
        </authorList>
    </citation>
    <scope>NUCLEOTIDE SEQUENCE</scope>
</reference>
<accession>A0A0F9SWK5</accession>
<organism evidence="1">
    <name type="scientific">marine sediment metagenome</name>
    <dbReference type="NCBI Taxonomy" id="412755"/>
    <lineage>
        <taxon>unclassified sequences</taxon>
        <taxon>metagenomes</taxon>
        <taxon>ecological metagenomes</taxon>
    </lineage>
</organism>
<evidence type="ECO:0000313" key="1">
    <source>
        <dbReference type="EMBL" id="KKN67022.1"/>
    </source>
</evidence>
<dbReference type="EMBL" id="LAZR01000485">
    <property type="protein sequence ID" value="KKN67022.1"/>
    <property type="molecule type" value="Genomic_DNA"/>
</dbReference>
<gene>
    <name evidence="1" type="ORF">LCGC14_0465760</name>
</gene>
<protein>
    <submittedName>
        <fullName evidence="1">Uncharacterized protein</fullName>
    </submittedName>
</protein>